<dbReference type="NCBIfam" id="TIGR02937">
    <property type="entry name" value="sigma70-ECF"/>
    <property type="match status" value="1"/>
</dbReference>
<organism evidence="7 8">
    <name type="scientific">Roseivirga echinicomitans</name>
    <dbReference type="NCBI Taxonomy" id="296218"/>
    <lineage>
        <taxon>Bacteria</taxon>
        <taxon>Pseudomonadati</taxon>
        <taxon>Bacteroidota</taxon>
        <taxon>Cytophagia</taxon>
        <taxon>Cytophagales</taxon>
        <taxon>Roseivirgaceae</taxon>
        <taxon>Roseivirga</taxon>
    </lineage>
</organism>
<accession>A0A150X2Q5</accession>
<dbReference type="Pfam" id="PF08281">
    <property type="entry name" value="Sigma70_r4_2"/>
    <property type="match status" value="1"/>
</dbReference>
<dbReference type="InterPro" id="IPR014284">
    <property type="entry name" value="RNA_pol_sigma-70_dom"/>
</dbReference>
<dbReference type="Gene3D" id="1.10.10.10">
    <property type="entry name" value="Winged helix-like DNA-binding domain superfamily/Winged helix DNA-binding domain"/>
    <property type="match status" value="1"/>
</dbReference>
<comment type="caution">
    <text evidence="7">The sequence shown here is derived from an EMBL/GenBank/DDBJ whole genome shotgun (WGS) entry which is preliminary data.</text>
</comment>
<dbReference type="Gene3D" id="1.10.1740.10">
    <property type="match status" value="1"/>
</dbReference>
<protein>
    <submittedName>
        <fullName evidence="7">RNA polymerase subunit sigma-70</fullName>
    </submittedName>
</protein>
<dbReference type="AlphaFoldDB" id="A0A150X2Q5"/>
<evidence type="ECO:0000256" key="2">
    <source>
        <dbReference type="ARBA" id="ARBA00023015"/>
    </source>
</evidence>
<evidence type="ECO:0000259" key="6">
    <source>
        <dbReference type="Pfam" id="PF08281"/>
    </source>
</evidence>
<dbReference type="InterPro" id="IPR013249">
    <property type="entry name" value="RNA_pol_sigma70_r4_t2"/>
</dbReference>
<dbReference type="InterPro" id="IPR039425">
    <property type="entry name" value="RNA_pol_sigma-70-like"/>
</dbReference>
<name>A0A150X2Q5_9BACT</name>
<evidence type="ECO:0000259" key="5">
    <source>
        <dbReference type="Pfam" id="PF04542"/>
    </source>
</evidence>
<dbReference type="RefSeq" id="WP_068417910.1">
    <property type="nucleotide sequence ID" value="NZ_LRDB01000050.1"/>
</dbReference>
<sequence>MTSTEKDTFELLIESNKGIIYKVANAYCKDEEDRKDLVQEIVIQLWKSLDRYDDSFKISTWIYRIALNVAISFFRKDSKRKATQTSISEGIFNLKEEEPSSELESNLNLLQQFISELKELDRALMLLYLEQKTHKEMADILGLSESNIATKISRIREKLRVRFSQHNH</sequence>
<dbReference type="PANTHER" id="PTHR43133:SF45">
    <property type="entry name" value="RNA POLYMERASE ECF-TYPE SIGMA FACTOR"/>
    <property type="match status" value="1"/>
</dbReference>
<reference evidence="7 8" key="1">
    <citation type="submission" date="2016-01" db="EMBL/GenBank/DDBJ databases">
        <title>Genome sequencing of Roseivirga echinicomitans KMM 6058.</title>
        <authorList>
            <person name="Selvaratnam C."/>
            <person name="Thevarajoo S."/>
            <person name="Goh K.M."/>
            <person name="Ee R."/>
            <person name="Chan K.-G."/>
            <person name="Chong C.S."/>
        </authorList>
    </citation>
    <scope>NUCLEOTIDE SEQUENCE [LARGE SCALE GENOMIC DNA]</scope>
    <source>
        <strain evidence="7 8">KMM 6058</strain>
    </source>
</reference>
<dbReference type="SUPFAM" id="SSF88659">
    <property type="entry name" value="Sigma3 and sigma4 domains of RNA polymerase sigma factors"/>
    <property type="match status" value="1"/>
</dbReference>
<dbReference type="STRING" id="296218.AWN68_09910"/>
<dbReference type="InterPro" id="IPR013325">
    <property type="entry name" value="RNA_pol_sigma_r2"/>
</dbReference>
<feature type="domain" description="RNA polymerase sigma factor 70 region 4 type 2" evidence="6">
    <location>
        <begin position="108"/>
        <end position="159"/>
    </location>
</feature>
<feature type="domain" description="RNA polymerase sigma-70 region 2" evidence="5">
    <location>
        <begin position="12"/>
        <end position="79"/>
    </location>
</feature>
<dbReference type="Proteomes" id="UP000075615">
    <property type="component" value="Unassembled WGS sequence"/>
</dbReference>
<evidence type="ECO:0000256" key="4">
    <source>
        <dbReference type="ARBA" id="ARBA00023163"/>
    </source>
</evidence>
<dbReference type="InterPro" id="IPR036388">
    <property type="entry name" value="WH-like_DNA-bd_sf"/>
</dbReference>
<evidence type="ECO:0000313" key="7">
    <source>
        <dbReference type="EMBL" id="KYG73001.1"/>
    </source>
</evidence>
<proteinExistence type="inferred from homology"/>
<dbReference type="PANTHER" id="PTHR43133">
    <property type="entry name" value="RNA POLYMERASE ECF-TYPE SIGMA FACTO"/>
    <property type="match status" value="1"/>
</dbReference>
<dbReference type="OrthoDB" id="9780326at2"/>
<gene>
    <name evidence="7" type="ORF">AWN68_09910</name>
</gene>
<dbReference type="SUPFAM" id="SSF88946">
    <property type="entry name" value="Sigma2 domain of RNA polymerase sigma factors"/>
    <property type="match status" value="1"/>
</dbReference>
<dbReference type="InterPro" id="IPR013324">
    <property type="entry name" value="RNA_pol_sigma_r3/r4-like"/>
</dbReference>
<comment type="similarity">
    <text evidence="1">Belongs to the sigma-70 factor family. ECF subfamily.</text>
</comment>
<dbReference type="GO" id="GO:0006352">
    <property type="term" value="P:DNA-templated transcription initiation"/>
    <property type="evidence" value="ECO:0007669"/>
    <property type="project" value="InterPro"/>
</dbReference>
<dbReference type="GO" id="GO:0016987">
    <property type="term" value="F:sigma factor activity"/>
    <property type="evidence" value="ECO:0007669"/>
    <property type="project" value="UniProtKB-KW"/>
</dbReference>
<dbReference type="EMBL" id="LRDB01000050">
    <property type="protein sequence ID" value="KYG73001.1"/>
    <property type="molecule type" value="Genomic_DNA"/>
</dbReference>
<keyword evidence="4" id="KW-0804">Transcription</keyword>
<evidence type="ECO:0000256" key="1">
    <source>
        <dbReference type="ARBA" id="ARBA00010641"/>
    </source>
</evidence>
<dbReference type="GO" id="GO:0003677">
    <property type="term" value="F:DNA binding"/>
    <property type="evidence" value="ECO:0007669"/>
    <property type="project" value="InterPro"/>
</dbReference>
<keyword evidence="3" id="KW-0731">Sigma factor</keyword>
<evidence type="ECO:0000256" key="3">
    <source>
        <dbReference type="ARBA" id="ARBA00023082"/>
    </source>
</evidence>
<evidence type="ECO:0000313" key="8">
    <source>
        <dbReference type="Proteomes" id="UP000075615"/>
    </source>
</evidence>
<keyword evidence="8" id="KW-1185">Reference proteome</keyword>
<keyword evidence="2" id="KW-0805">Transcription regulation</keyword>
<dbReference type="Pfam" id="PF04542">
    <property type="entry name" value="Sigma70_r2"/>
    <property type="match status" value="1"/>
</dbReference>
<dbReference type="InterPro" id="IPR007627">
    <property type="entry name" value="RNA_pol_sigma70_r2"/>
</dbReference>